<evidence type="ECO:0000313" key="3">
    <source>
        <dbReference type="Proteomes" id="UP000295260"/>
    </source>
</evidence>
<dbReference type="RefSeq" id="WP_133534058.1">
    <property type="nucleotide sequence ID" value="NZ_SNXR01000019.1"/>
</dbReference>
<dbReference type="NCBIfam" id="TIGR04131">
    <property type="entry name" value="Bac_Flav_CTERM"/>
    <property type="match status" value="1"/>
</dbReference>
<dbReference type="OrthoDB" id="9765926at2"/>
<keyword evidence="1" id="KW-0732">Signal</keyword>
<sequence length="1538" mass="165819">MKKLLLLTILLLSTVGFSQPITVSSSNYTVPQLVNNVLINSPCVSATNITWRTGTNFGSSNGIGYFQNTNPNFPMQSGVVLSTGSAMNAAGPNTSMLNDGSAAWTGDASLEATLAAAGIPMTSSNASVLEFDFTPISPNFSFDFIFASEEYGNFQCQYSDAFAFLLTNLNTGVTTNLAVVPGTNDPISVITIRDFLYNSSCSSENAQYFGSFNGGSQANTSATNFNGQTKVLTASSVLTPNVPYHIKLVIADRLDPQSDSTIFISSDSFNIGQDVLGEDLTRTTNTALCFGTTHTLETGLDSANYEFSWSYGEDVLENETGSTLTINQSGTYSVTYRNLFGSCLPITDVVTVEYYPQISSPNPTTIYKCDSGAATNTFNLDLNTAIVKQGLDAQTLVTYHASQNDADNNLNPLPLQYNTTSGQTIFVRIQSHNSPCYTVKSFQVQSSPAPVANQAPDITMCARSQSINNAFFNLNAQTPLILNGQSSAINIVNYYTTQNDATNGTNPITGNLNLLIFPSTTIYVRVQNVSDSSCFSLSSFNLIVNPAPDVDTLENIIVCDSYTLEPLTNGNYYTQFNGLGTMLNAGDIITETTTLFIYNQPNGPNTCGSNSSFKITIIDPNTLSPSNVTSCGSFTLQSQQFGKYYTQPGGNGTVIPAGTVITSSQTVYFYFTTEVEPFCVIDTDFDVTILSNIEVGVRNDVFECSSYTLPALTSGNYYTGPNGTGTQLTAGTVITNDQTIYVYSTSGGDSPCSDQDIFEVFIGINQPANVNQCNGYTLPQLQFGKYFSGPNGTGTEIAPGTVIETNMTIYIYAQTTSGNGNCADNIFFTLNFAQPQVDSLDDIAACETFTLPALTNGAYYTQPNGAGTNLSAGDVILSTQTIYIFRRLNASCANESDFTVTINPLPLIDSRSDIDICDQYVLTALNVGNYYTGPNGTGTLLPAGTVITTTQRIYIYGISNSTPPCSAQNSFQINVFSTQADDLADVTECDSYVLPALSADNHYYTQSGGPNGTGIELLPGHVITTTQTLFIYKEALIRTSFSCADENTFTVTIQYTPVVPTMPDVNACNAYVLPTLTLGNYYTGTNGTGTMLQAGDEITSTQTVYVFASTNTPHPCTNEKSFLVTIFNVDDVADVTICENYTLPAITIGKYYTGTNGTGTILNPGTVISTSQTIYIYAVAPFLPRCTDESSFNVTIIDTPVANSIPVASRTICDEDGTNDGVTTFDVTTLNTIVLGTQVGTEFSVAYYENNADAQTESNAITNTTLTTVFVRVNNSLAPNCFDVKPFTIIVNKLPEPTPVDGVVCIDSETGDLLNAYTIYSGLSASTHSFEWKNEAGIVVGTNTSYAAILPGVYSVIATNNATGCSSEPTEVTVIQSEPAVITYEVEEDFSDTQRIIITATGQGGEYEYQLDEGFFQDSNIFEDVSSGVHTITVRDKNGCGNTTIQALVVNYPKFFTPNGDGYHDTWNIKDLKNQPSAVITIYDRYGKILKQLKPNSDGWDGTYNGNQMNSDDYWFAVSYQDENQVDREFRAHFAMKR</sequence>
<dbReference type="EMBL" id="SNXR01000019">
    <property type="protein sequence ID" value="TDP57357.1"/>
    <property type="molecule type" value="Genomic_DNA"/>
</dbReference>
<organism evidence="2 3">
    <name type="scientific">Flavobacterium dankookense</name>
    <dbReference type="NCBI Taxonomy" id="706186"/>
    <lineage>
        <taxon>Bacteria</taxon>
        <taxon>Pseudomonadati</taxon>
        <taxon>Bacteroidota</taxon>
        <taxon>Flavobacteriia</taxon>
        <taxon>Flavobacteriales</taxon>
        <taxon>Flavobacteriaceae</taxon>
        <taxon>Flavobacterium</taxon>
    </lineage>
</organism>
<accession>A0A4R6Q5K1</accession>
<name>A0A4R6Q5K1_9FLAO</name>
<protein>
    <submittedName>
        <fullName evidence="2">Gliding motility-associated-like protein</fullName>
    </submittedName>
</protein>
<dbReference type="InterPro" id="IPR026341">
    <property type="entry name" value="T9SS_type_B"/>
</dbReference>
<dbReference type="InterPro" id="IPR049804">
    <property type="entry name" value="Choice_anch_L"/>
</dbReference>
<dbReference type="Proteomes" id="UP000295260">
    <property type="component" value="Unassembled WGS sequence"/>
</dbReference>
<proteinExistence type="predicted"/>
<feature type="chain" id="PRO_5020584782" evidence="1">
    <location>
        <begin position="19"/>
        <end position="1538"/>
    </location>
</feature>
<evidence type="ECO:0000256" key="1">
    <source>
        <dbReference type="SAM" id="SignalP"/>
    </source>
</evidence>
<comment type="caution">
    <text evidence="2">The sequence shown here is derived from an EMBL/GenBank/DDBJ whole genome shotgun (WGS) entry which is preliminary data.</text>
</comment>
<gene>
    <name evidence="2" type="ORF">BC748_2877</name>
</gene>
<evidence type="ECO:0000313" key="2">
    <source>
        <dbReference type="EMBL" id="TDP57357.1"/>
    </source>
</evidence>
<reference evidence="2 3" key="1">
    <citation type="submission" date="2019-03" db="EMBL/GenBank/DDBJ databases">
        <title>Genomic Encyclopedia of Archaeal and Bacterial Type Strains, Phase II (KMG-II): from individual species to whole genera.</title>
        <authorList>
            <person name="Goeker M."/>
        </authorList>
    </citation>
    <scope>NUCLEOTIDE SEQUENCE [LARGE SCALE GENOMIC DNA]</scope>
    <source>
        <strain evidence="2 3">DSM 25687</strain>
    </source>
</reference>
<feature type="signal peptide" evidence="1">
    <location>
        <begin position="1"/>
        <end position="18"/>
    </location>
</feature>
<keyword evidence="3" id="KW-1185">Reference proteome</keyword>
<dbReference type="Pfam" id="PF13585">
    <property type="entry name" value="CHU_C"/>
    <property type="match status" value="1"/>
</dbReference>
<dbReference type="NCBIfam" id="NF038133">
    <property type="entry name" value="choice_anch_L"/>
    <property type="match status" value="1"/>
</dbReference>